<dbReference type="GO" id="GO:0005829">
    <property type="term" value="C:cytosol"/>
    <property type="evidence" value="ECO:0007669"/>
    <property type="project" value="TreeGrafter"/>
</dbReference>
<protein>
    <submittedName>
        <fullName evidence="3">Ubiquitin carboxyl-terminal hydrolase family protein</fullName>
    </submittedName>
</protein>
<dbReference type="InterPro" id="IPR038765">
    <property type="entry name" value="Papain-like_cys_pep_sf"/>
</dbReference>
<dbReference type="PANTHER" id="PTHR24006">
    <property type="entry name" value="UBIQUITIN CARBOXYL-TERMINAL HYDROLASE"/>
    <property type="match status" value="1"/>
</dbReference>
<dbReference type="InterPro" id="IPR028889">
    <property type="entry name" value="USP"/>
</dbReference>
<dbReference type="GO" id="GO:0016579">
    <property type="term" value="P:protein deubiquitination"/>
    <property type="evidence" value="ECO:0007669"/>
    <property type="project" value="InterPro"/>
</dbReference>
<dbReference type="Gene3D" id="3.90.70.10">
    <property type="entry name" value="Cysteine proteinases"/>
    <property type="match status" value="1"/>
</dbReference>
<dbReference type="GO" id="GO:0005634">
    <property type="term" value="C:nucleus"/>
    <property type="evidence" value="ECO:0007669"/>
    <property type="project" value="TreeGrafter"/>
</dbReference>
<accession>X6NG12</accession>
<proteinExistence type="predicted"/>
<feature type="region of interest" description="Disordered" evidence="1">
    <location>
        <begin position="1"/>
        <end position="23"/>
    </location>
</feature>
<dbReference type="Pfam" id="PF00443">
    <property type="entry name" value="UCH"/>
    <property type="match status" value="1"/>
</dbReference>
<organism evidence="3 4">
    <name type="scientific">Reticulomyxa filosa</name>
    <dbReference type="NCBI Taxonomy" id="46433"/>
    <lineage>
        <taxon>Eukaryota</taxon>
        <taxon>Sar</taxon>
        <taxon>Rhizaria</taxon>
        <taxon>Retaria</taxon>
        <taxon>Foraminifera</taxon>
        <taxon>Monothalamids</taxon>
        <taxon>Reticulomyxidae</taxon>
        <taxon>Reticulomyxa</taxon>
    </lineage>
</organism>
<evidence type="ECO:0000313" key="4">
    <source>
        <dbReference type="Proteomes" id="UP000023152"/>
    </source>
</evidence>
<sequence length="254" mass="28515">MAEAEVKDVKNDNKTDDSEQNVEKLTTSGSIVMATKRNKFVGLLNQRATCYLNSLLQSMYFTPELRRGLYELPEDELGVAYLQETEELEKKIANGEIQTKEEDVASLMASGFSAPRVTSCANTCLFFDAKANNDVKKAEELLKSGKVPSVKKVIIQLRQLFAQLQNGDADSVSTKEITKSFGWLNKEATVQHDAHELNRILLDAIERSINDTNQKTLVNDIYQGQTIHRTLCLECSQVSITKETFLDIMVEVQN</sequence>
<dbReference type="GO" id="GO:0004843">
    <property type="term" value="F:cysteine-type deubiquitinase activity"/>
    <property type="evidence" value="ECO:0007669"/>
    <property type="project" value="InterPro"/>
</dbReference>
<dbReference type="InterPro" id="IPR050164">
    <property type="entry name" value="Peptidase_C19"/>
</dbReference>
<reference evidence="3 4" key="1">
    <citation type="journal article" date="2013" name="Curr. Biol.">
        <title>The Genome of the Foraminiferan Reticulomyxa filosa.</title>
        <authorList>
            <person name="Glockner G."/>
            <person name="Hulsmann N."/>
            <person name="Schleicher M."/>
            <person name="Noegel A.A."/>
            <person name="Eichinger L."/>
            <person name="Gallinger C."/>
            <person name="Pawlowski J."/>
            <person name="Sierra R."/>
            <person name="Euteneuer U."/>
            <person name="Pillet L."/>
            <person name="Moustafa A."/>
            <person name="Platzer M."/>
            <person name="Groth M."/>
            <person name="Szafranski K."/>
            <person name="Schliwa M."/>
        </authorList>
    </citation>
    <scope>NUCLEOTIDE SEQUENCE [LARGE SCALE GENOMIC DNA]</scope>
</reference>
<dbReference type="InterPro" id="IPR001394">
    <property type="entry name" value="Peptidase_C19_UCH"/>
</dbReference>
<comment type="caution">
    <text evidence="3">The sequence shown here is derived from an EMBL/GenBank/DDBJ whole genome shotgun (WGS) entry which is preliminary data.</text>
</comment>
<dbReference type="Proteomes" id="UP000023152">
    <property type="component" value="Unassembled WGS sequence"/>
</dbReference>
<evidence type="ECO:0000313" key="3">
    <source>
        <dbReference type="EMBL" id="ETO25270.1"/>
    </source>
</evidence>
<feature type="compositionally biased region" description="Basic and acidic residues" evidence="1">
    <location>
        <begin position="1"/>
        <end position="17"/>
    </location>
</feature>
<dbReference type="PROSITE" id="PS50235">
    <property type="entry name" value="USP_3"/>
    <property type="match status" value="1"/>
</dbReference>
<name>X6NG12_RETFI</name>
<dbReference type="PANTHER" id="PTHR24006:SF702">
    <property type="entry name" value="UBIQUITIN CARBOXYL-TERMINAL HYDROLASE 47"/>
    <property type="match status" value="1"/>
</dbReference>
<feature type="non-terminal residue" evidence="3">
    <location>
        <position position="254"/>
    </location>
</feature>
<keyword evidence="4" id="KW-1185">Reference proteome</keyword>
<feature type="domain" description="USP" evidence="2">
    <location>
        <begin position="41"/>
        <end position="254"/>
    </location>
</feature>
<dbReference type="OrthoDB" id="289038at2759"/>
<evidence type="ECO:0000259" key="2">
    <source>
        <dbReference type="PROSITE" id="PS50235"/>
    </source>
</evidence>
<dbReference type="EMBL" id="ASPP01008659">
    <property type="protein sequence ID" value="ETO25270.1"/>
    <property type="molecule type" value="Genomic_DNA"/>
</dbReference>
<gene>
    <name evidence="3" type="ORF">RFI_11867</name>
</gene>
<keyword evidence="3" id="KW-0378">Hydrolase</keyword>
<evidence type="ECO:0000256" key="1">
    <source>
        <dbReference type="SAM" id="MobiDB-lite"/>
    </source>
</evidence>
<dbReference type="SUPFAM" id="SSF54001">
    <property type="entry name" value="Cysteine proteinases"/>
    <property type="match status" value="1"/>
</dbReference>
<dbReference type="AlphaFoldDB" id="X6NG12"/>